<dbReference type="RefSeq" id="WP_194738886.1">
    <property type="nucleotide sequence ID" value="NZ_JADKYY010000004.1"/>
</dbReference>
<feature type="compositionally biased region" description="Basic and acidic residues" evidence="1">
    <location>
        <begin position="189"/>
        <end position="219"/>
    </location>
</feature>
<dbReference type="EMBL" id="JADKYY010000004">
    <property type="protein sequence ID" value="MBF5026955.1"/>
    <property type="molecule type" value="Genomic_DNA"/>
</dbReference>
<feature type="region of interest" description="Disordered" evidence="1">
    <location>
        <begin position="134"/>
        <end position="172"/>
    </location>
</feature>
<dbReference type="Pfam" id="PF12508">
    <property type="entry name" value="Transposon_TraM"/>
    <property type="match status" value="1"/>
</dbReference>
<feature type="compositionally biased region" description="Polar residues" evidence="1">
    <location>
        <begin position="90"/>
        <end position="108"/>
    </location>
</feature>
<evidence type="ECO:0000313" key="3">
    <source>
        <dbReference type="EMBL" id="MBF5026955.1"/>
    </source>
</evidence>
<evidence type="ECO:0000256" key="1">
    <source>
        <dbReference type="SAM" id="MobiDB-lite"/>
    </source>
</evidence>
<comment type="caution">
    <text evidence="3">The sequence shown here is derived from an EMBL/GenBank/DDBJ whole genome shotgun (WGS) entry which is preliminary data.</text>
</comment>
<keyword evidence="4" id="KW-1185">Reference proteome</keyword>
<feature type="region of interest" description="Disordered" evidence="1">
    <location>
        <begin position="189"/>
        <end position="220"/>
    </location>
</feature>
<protein>
    <submittedName>
        <fullName evidence="3">Conjugative transposon protein TraM</fullName>
    </submittedName>
</protein>
<organism evidence="3 4">
    <name type="scientific">Planobacterium oryzisoli</name>
    <dbReference type="NCBI Taxonomy" id="2771435"/>
    <lineage>
        <taxon>Bacteria</taxon>
        <taxon>Pseudomonadati</taxon>
        <taxon>Bacteroidota</taxon>
        <taxon>Flavobacteriia</taxon>
        <taxon>Flavobacteriales</taxon>
        <taxon>Weeksellaceae</taxon>
        <taxon>Chryseobacterium group</taxon>
        <taxon>Chryseobacterium</taxon>
    </lineage>
</organism>
<reference evidence="3" key="1">
    <citation type="submission" date="2020-11" db="EMBL/GenBank/DDBJ databases">
        <title>Genome seq and assembly of Planobacterium sp.</title>
        <authorList>
            <person name="Chhetri G."/>
        </authorList>
    </citation>
    <scope>NUCLEOTIDE SEQUENCE</scope>
    <source>
        <strain evidence="3">GCR5</strain>
    </source>
</reference>
<dbReference type="InterPro" id="IPR055407">
    <property type="entry name" value="TraM_C"/>
</dbReference>
<sequence length="394" mass="43496">MNSLLLRLKSVPFSSKRYVLPLIALPFLLFMGFQFSRFSAQSPQPDLPPELSLSLGESSDSILTKNEAYDHFFALGETPSSLMGLEEEPATQQALGESPNPYNDNTSGALRPRDNKGYAGMEGSRDLIRRINEASSQRPAASFSSLPHTTAPSYGTSEYNSPPPSAPKERELSPAEMMREQMLLLDSLEKARDPEQKKKVQEDKEKKQQLERKQKELLSVKKISSRPEGSRFNGSTSVKDSPFLSAVLDQGQSGYLGSRISIRLLQDIYVGDRKIPSQSLLYAQVTGFTQERIKLSVVSLLLEGEILPVRLSIYDLDGLEGLYVPGSAFREMLLEMGESSVQGTTLDAPGQAFYTSLLSSALRSASQSASRMLRKNKAHLKLSTQIYLKDVSGS</sequence>
<proteinExistence type="predicted"/>
<gene>
    <name evidence="3" type="primary">traM</name>
    <name evidence="3" type="ORF">IC612_03980</name>
</gene>
<dbReference type="Proteomes" id="UP000694480">
    <property type="component" value="Unassembled WGS sequence"/>
</dbReference>
<evidence type="ECO:0000313" key="4">
    <source>
        <dbReference type="Proteomes" id="UP000694480"/>
    </source>
</evidence>
<feature type="region of interest" description="Disordered" evidence="1">
    <location>
        <begin position="87"/>
        <end position="120"/>
    </location>
</feature>
<feature type="domain" description="Conjugative transposon TraM C-terminal" evidence="2">
    <location>
        <begin position="245"/>
        <end position="389"/>
    </location>
</feature>
<name>A0A930YV83_9FLAO</name>
<dbReference type="AlphaFoldDB" id="A0A930YV83"/>
<accession>A0A930YV83</accession>
<feature type="compositionally biased region" description="Polar residues" evidence="1">
    <location>
        <begin position="134"/>
        <end position="160"/>
    </location>
</feature>
<evidence type="ECO:0000259" key="2">
    <source>
        <dbReference type="Pfam" id="PF12508"/>
    </source>
</evidence>